<evidence type="ECO:0000313" key="14">
    <source>
        <dbReference type="Proteomes" id="UP000237344"/>
    </source>
</evidence>
<dbReference type="InterPro" id="IPR014732">
    <property type="entry name" value="OMPdecase"/>
</dbReference>
<keyword evidence="3 7" id="KW-0210">Decarboxylase</keyword>
<feature type="active site" description="For OMPdecase activity" evidence="8">
    <location>
        <position position="126"/>
    </location>
</feature>
<feature type="binding site" evidence="7 9">
    <location>
        <position position="256"/>
    </location>
    <ligand>
        <name>substrate</name>
    </ligand>
</feature>
<dbReference type="InterPro" id="IPR047596">
    <property type="entry name" value="OMPdecase_bac"/>
</dbReference>
<accession>A0A2S3VXJ6</accession>
<feature type="binding site" evidence="7">
    <location>
        <begin position="124"/>
        <end position="133"/>
    </location>
    <ligand>
        <name>substrate</name>
    </ligand>
</feature>
<feature type="binding site" evidence="7 9">
    <location>
        <position position="186"/>
    </location>
    <ligand>
        <name>substrate</name>
    </ligand>
</feature>
<dbReference type="GO" id="GO:0006207">
    <property type="term" value="P:'de novo' pyrimidine nucleobase biosynthetic process"/>
    <property type="evidence" value="ECO:0007669"/>
    <property type="project" value="InterPro"/>
</dbReference>
<dbReference type="PANTHER" id="PTHR32119">
    <property type="entry name" value="OROTIDINE 5'-PHOSPHATE DECARBOXYLASE"/>
    <property type="match status" value="1"/>
</dbReference>
<feature type="transmembrane region" description="Helical" evidence="11">
    <location>
        <begin position="38"/>
        <end position="60"/>
    </location>
</feature>
<dbReference type="GO" id="GO:0044205">
    <property type="term" value="P:'de novo' UMP biosynthetic process"/>
    <property type="evidence" value="ECO:0007669"/>
    <property type="project" value="UniProtKB-UniRule"/>
</dbReference>
<evidence type="ECO:0000256" key="6">
    <source>
        <dbReference type="ARBA" id="ARBA00049157"/>
    </source>
</evidence>
<feature type="binding site" evidence="7 9">
    <location>
        <position position="277"/>
    </location>
    <ligand>
        <name>substrate</name>
    </ligand>
</feature>
<comment type="function">
    <text evidence="1 7">Catalyzes the decarboxylation of orotidine 5'-monophosphate (OMP) to uridine 5'-monophosphate (UMP).</text>
</comment>
<feature type="domain" description="Orotidine 5'-phosphate decarboxylase" evidence="12">
    <location>
        <begin position="81"/>
        <end position="292"/>
    </location>
</feature>
<dbReference type="SMART" id="SM00934">
    <property type="entry name" value="OMPdecase"/>
    <property type="match status" value="1"/>
</dbReference>
<dbReference type="InterPro" id="IPR018089">
    <property type="entry name" value="OMPdecase_AS"/>
</dbReference>
<evidence type="ECO:0000259" key="12">
    <source>
        <dbReference type="SMART" id="SM00934"/>
    </source>
</evidence>
<evidence type="ECO:0000256" key="3">
    <source>
        <dbReference type="ARBA" id="ARBA00022793"/>
    </source>
</evidence>
<dbReference type="PROSITE" id="PS00156">
    <property type="entry name" value="OMPDECASE"/>
    <property type="match status" value="1"/>
</dbReference>
<keyword evidence="11" id="KW-1133">Transmembrane helix</keyword>
<dbReference type="InterPro" id="IPR001754">
    <property type="entry name" value="OMPdeCOase_dom"/>
</dbReference>
<keyword evidence="11" id="KW-0812">Transmembrane</keyword>
<evidence type="ECO:0000256" key="5">
    <source>
        <dbReference type="ARBA" id="ARBA00023239"/>
    </source>
</evidence>
<evidence type="ECO:0000256" key="4">
    <source>
        <dbReference type="ARBA" id="ARBA00022975"/>
    </source>
</evidence>
<comment type="caution">
    <text evidence="7">Lacks conserved residue(s) required for the propagation of feature annotation.</text>
</comment>
<evidence type="ECO:0000313" key="13">
    <source>
        <dbReference type="EMBL" id="POF61342.1"/>
    </source>
</evidence>
<comment type="pathway">
    <text evidence="2 7 10">Pyrimidine metabolism; UMP biosynthesis via de novo pathway; UMP from orotate: step 2/2.</text>
</comment>
<feature type="binding site" evidence="7 9">
    <location>
        <position position="247"/>
    </location>
    <ligand>
        <name>substrate</name>
    </ligand>
</feature>
<comment type="catalytic activity">
    <reaction evidence="6 7 10">
        <text>orotidine 5'-phosphate + H(+) = UMP + CO2</text>
        <dbReference type="Rhea" id="RHEA:11596"/>
        <dbReference type="ChEBI" id="CHEBI:15378"/>
        <dbReference type="ChEBI" id="CHEBI:16526"/>
        <dbReference type="ChEBI" id="CHEBI:57538"/>
        <dbReference type="ChEBI" id="CHEBI:57865"/>
        <dbReference type="EC" id="4.1.1.23"/>
    </reaction>
</comment>
<keyword evidence="4 7" id="KW-0665">Pyrimidine biosynthesis</keyword>
<gene>
    <name evidence="7 13" type="primary">pyrF</name>
    <name evidence="13" type="ORF">KMAL_30330</name>
</gene>
<name>A0A2S3VXJ6_9PROT</name>
<dbReference type="NCBIfam" id="TIGR01740">
    <property type="entry name" value="pyrF"/>
    <property type="match status" value="1"/>
</dbReference>
<proteinExistence type="inferred from homology"/>
<dbReference type="GO" id="GO:0005829">
    <property type="term" value="C:cytosol"/>
    <property type="evidence" value="ECO:0007669"/>
    <property type="project" value="TreeGrafter"/>
</dbReference>
<comment type="similarity">
    <text evidence="7">Belongs to the OMP decarboxylase family. Type 1 subfamily.</text>
</comment>
<evidence type="ECO:0000256" key="1">
    <source>
        <dbReference type="ARBA" id="ARBA00002356"/>
    </source>
</evidence>
<dbReference type="Pfam" id="PF00215">
    <property type="entry name" value="OMPdecase"/>
    <property type="match status" value="1"/>
</dbReference>
<feature type="active site" description="For OMPdecase activity" evidence="8">
    <location>
        <position position="129"/>
    </location>
</feature>
<dbReference type="HAMAP" id="MF_01200_B">
    <property type="entry name" value="OMPdecase_type1_B"/>
    <property type="match status" value="1"/>
</dbReference>
<dbReference type="EC" id="4.1.1.23" evidence="7"/>
<feature type="binding site" evidence="7 9">
    <location>
        <position position="276"/>
    </location>
    <ligand>
        <name>substrate</name>
    </ligand>
</feature>
<sequence length="298" mass="31085">MIRLFITLPFVLGLIILAACNQGSAPMTWLEWQWNSSPGVLALLTGAVFYALGYVCAWIGTLGQIRRARKAEQQVRTLEAEAATLRASVAAHASAMVKMGLEFTYAQGLEAVREVADGLPLFLDLKLHDIPNTVASAIGSLARVRPAMLTIHASGGRAMIAAARRAVDETFPEGARPLLLAVTVLTSLDAEALHETGVESDVADQVVRLGRLAVSAGADGLVCSPHEIRLLREALGDGPVLVVPGIRPAGSAAGDQKRIMTPAQAHAAGADYIVVGRPITRAPDPAAAAAAIAAELSA</sequence>
<comment type="caution">
    <text evidence="13">The sequence shown here is derived from an EMBL/GenBank/DDBJ whole genome shotgun (WGS) entry which is preliminary data.</text>
</comment>
<keyword evidence="11" id="KW-0472">Membrane</keyword>
<dbReference type="NCBIfam" id="NF001273">
    <property type="entry name" value="PRK00230.1"/>
    <property type="match status" value="1"/>
</dbReference>
<dbReference type="EMBL" id="POTC01000079">
    <property type="protein sequence ID" value="POF61342.1"/>
    <property type="molecule type" value="Genomic_DNA"/>
</dbReference>
<comment type="subunit">
    <text evidence="7">Homodimer.</text>
</comment>
<protein>
    <recommendedName>
        <fullName evidence="7">Orotidine 5'-phosphate decarboxylase</fullName>
        <ecNumber evidence="7">4.1.1.23</ecNumber>
    </recommendedName>
    <alternativeName>
        <fullName evidence="7">OMP decarboxylase</fullName>
        <shortName evidence="7">OMPDCase</shortName>
        <shortName evidence="7">OMPdecase</shortName>
    </alternativeName>
</protein>
<dbReference type="GO" id="GO:0004590">
    <property type="term" value="F:orotidine-5'-phosphate decarboxylase activity"/>
    <property type="evidence" value="ECO:0007669"/>
    <property type="project" value="UniProtKB-UniRule"/>
</dbReference>
<dbReference type="UniPathway" id="UPA00070">
    <property type="reaction ID" value="UER00120"/>
</dbReference>
<feature type="active site" description="For OMPdecase activity" evidence="8">
    <location>
        <position position="124"/>
    </location>
</feature>
<feature type="binding site" evidence="7 9">
    <location>
        <position position="98"/>
    </location>
    <ligand>
        <name>substrate</name>
    </ligand>
</feature>
<keyword evidence="5 7" id="KW-0456">Lyase</keyword>
<evidence type="ECO:0000256" key="11">
    <source>
        <dbReference type="SAM" id="Phobius"/>
    </source>
</evidence>
<evidence type="ECO:0000256" key="9">
    <source>
        <dbReference type="PIRSR" id="PIRSR614732-2"/>
    </source>
</evidence>
<dbReference type="Proteomes" id="UP000237344">
    <property type="component" value="Unassembled WGS sequence"/>
</dbReference>
<dbReference type="PANTHER" id="PTHR32119:SF2">
    <property type="entry name" value="OROTIDINE 5'-PHOSPHATE DECARBOXYLASE"/>
    <property type="match status" value="1"/>
</dbReference>
<dbReference type="InterPro" id="IPR013785">
    <property type="entry name" value="Aldolase_TIM"/>
</dbReference>
<feature type="active site" description="Proton donor" evidence="7">
    <location>
        <position position="126"/>
    </location>
</feature>
<evidence type="ECO:0000256" key="8">
    <source>
        <dbReference type="PIRSR" id="PIRSR614732-1"/>
    </source>
</evidence>
<dbReference type="InterPro" id="IPR011060">
    <property type="entry name" value="RibuloseP-bd_barrel"/>
</dbReference>
<organism evidence="13 14">
    <name type="scientific">Novacetimonas maltaceti</name>
    <dbReference type="NCBI Taxonomy" id="1203393"/>
    <lineage>
        <taxon>Bacteria</taxon>
        <taxon>Pseudomonadati</taxon>
        <taxon>Pseudomonadota</taxon>
        <taxon>Alphaproteobacteria</taxon>
        <taxon>Acetobacterales</taxon>
        <taxon>Acetobacteraceae</taxon>
        <taxon>Novacetimonas</taxon>
    </lineage>
</organism>
<dbReference type="Gene3D" id="3.20.20.70">
    <property type="entry name" value="Aldolase class I"/>
    <property type="match status" value="1"/>
</dbReference>
<dbReference type="CDD" id="cd04725">
    <property type="entry name" value="OMP_decarboxylase_like"/>
    <property type="match status" value="1"/>
</dbReference>
<keyword evidence="14" id="KW-1185">Reference proteome</keyword>
<dbReference type="SUPFAM" id="SSF51366">
    <property type="entry name" value="Ribulose-phoshate binding barrel"/>
    <property type="match status" value="1"/>
</dbReference>
<dbReference type="PROSITE" id="PS51257">
    <property type="entry name" value="PROKAR_LIPOPROTEIN"/>
    <property type="match status" value="1"/>
</dbReference>
<evidence type="ECO:0000256" key="2">
    <source>
        <dbReference type="ARBA" id="ARBA00004861"/>
    </source>
</evidence>
<evidence type="ECO:0000256" key="7">
    <source>
        <dbReference type="HAMAP-Rule" id="MF_01200"/>
    </source>
</evidence>
<evidence type="ECO:0000256" key="10">
    <source>
        <dbReference type="RuleBase" id="RU000512"/>
    </source>
</evidence>
<reference evidence="13 14" key="1">
    <citation type="submission" date="2018-01" db="EMBL/GenBank/DDBJ databases">
        <title>Draft Genome Sequence of Komagataeibacter maltaceti LMG 1529, a Vinegar Producing Acetic Acid Bacterium Isolated from Malt Vinegar Brewery Acetifiers.</title>
        <authorList>
            <person name="Zhang Q."/>
            <person name="Hollensteiner J."/>
            <person name="Poehlein A."/>
            <person name="Daniel R."/>
        </authorList>
    </citation>
    <scope>NUCLEOTIDE SEQUENCE [LARGE SCALE GENOMIC DNA]</scope>
    <source>
        <strain evidence="13 14">LMG 1529</strain>
    </source>
</reference>
<dbReference type="AlphaFoldDB" id="A0A2S3VXJ6"/>